<dbReference type="InterPro" id="IPR052729">
    <property type="entry name" value="Acyl/Acetyltrans_Enzymes"/>
</dbReference>
<sequence length="287" mass="31181">MIMELPPGVSFAAMTLEEIAELGAWAAGEGWNPGRNDLSIAHGVDPDAFIALREGETLVGGGSVFSYGGRFGFLGLFIMRREYRNRGLGGALWRHLIARSKERVREGAVGLDGVFAMIPYYEKSGFRQAYRHIRFQGVAAGAPDAGVMRDVGDFLADILVYDRPLFPAPREKFLARWVAQPGAHVAGLYEKGKLAGYGVARPCLTGYKIGPLAANDPLTAHRLLSDLMARVASERIQIDMPDVNVAAMALAERFGFKQVFGCVRMYGGPAPDLPVDRIFGVTSLEFG</sequence>
<dbReference type="InterPro" id="IPR016181">
    <property type="entry name" value="Acyl_CoA_acyltransferase"/>
</dbReference>
<dbReference type="InterPro" id="IPR041496">
    <property type="entry name" value="YitH/HolE_GNAT"/>
</dbReference>
<accession>A0A6B8M421</accession>
<dbReference type="Pfam" id="PF00583">
    <property type="entry name" value="Acetyltransf_1"/>
    <property type="match status" value="1"/>
</dbReference>
<dbReference type="EMBL" id="CP044331">
    <property type="protein sequence ID" value="QGM98644.1"/>
    <property type="molecule type" value="Genomic_DNA"/>
</dbReference>
<dbReference type="InterPro" id="IPR000182">
    <property type="entry name" value="GNAT_dom"/>
</dbReference>
<dbReference type="Gene3D" id="3.40.630.30">
    <property type="match status" value="1"/>
</dbReference>
<organism evidence="2 3">
    <name type="scientific">Methylocystis parvus</name>
    <dbReference type="NCBI Taxonomy" id="134"/>
    <lineage>
        <taxon>Bacteria</taxon>
        <taxon>Pseudomonadati</taxon>
        <taxon>Pseudomonadota</taxon>
        <taxon>Alphaproteobacteria</taxon>
        <taxon>Hyphomicrobiales</taxon>
        <taxon>Methylocystaceae</taxon>
        <taxon>Methylocystis</taxon>
    </lineage>
</organism>
<dbReference type="KEGG" id="mpar:F7D14_14930"/>
<dbReference type="CDD" id="cd04301">
    <property type="entry name" value="NAT_SF"/>
    <property type="match status" value="1"/>
</dbReference>
<evidence type="ECO:0000313" key="2">
    <source>
        <dbReference type="EMBL" id="QGM98644.1"/>
    </source>
</evidence>
<dbReference type="Gene3D" id="3.40.630.90">
    <property type="match status" value="1"/>
</dbReference>
<dbReference type="AlphaFoldDB" id="A0A6B8M421"/>
<dbReference type="SUPFAM" id="SSF55729">
    <property type="entry name" value="Acyl-CoA N-acyltransferases (Nat)"/>
    <property type="match status" value="1"/>
</dbReference>
<protein>
    <submittedName>
        <fullName evidence="2">GNAT family N-acetyltransferase</fullName>
    </submittedName>
</protein>
<keyword evidence="3" id="KW-1185">Reference proteome</keyword>
<reference evidence="2 3" key="1">
    <citation type="submission" date="2019-09" db="EMBL/GenBank/DDBJ databases">
        <title>Isolation and complete genome sequencing of Methylocystis species.</title>
        <authorList>
            <person name="Rumah B.L."/>
            <person name="Stead C.E."/>
            <person name="Stevens B.C."/>
            <person name="Minton N.P."/>
            <person name="Grosse-Honebrink A."/>
            <person name="Zhang Y."/>
        </authorList>
    </citation>
    <scope>NUCLEOTIDE SEQUENCE [LARGE SCALE GENOMIC DNA]</scope>
    <source>
        <strain evidence="2 3">BRCS2</strain>
    </source>
</reference>
<name>A0A6B8M421_9HYPH</name>
<evidence type="ECO:0000259" key="1">
    <source>
        <dbReference type="PROSITE" id="PS51186"/>
    </source>
</evidence>
<dbReference type="Proteomes" id="UP000422569">
    <property type="component" value="Chromosome"/>
</dbReference>
<dbReference type="PANTHER" id="PTHR47237:SF1">
    <property type="entry name" value="SLL0310 PROTEIN"/>
    <property type="match status" value="1"/>
</dbReference>
<keyword evidence="2" id="KW-0808">Transferase</keyword>
<dbReference type="PROSITE" id="PS51186">
    <property type="entry name" value="GNAT"/>
    <property type="match status" value="1"/>
</dbReference>
<dbReference type="GO" id="GO:0016747">
    <property type="term" value="F:acyltransferase activity, transferring groups other than amino-acyl groups"/>
    <property type="evidence" value="ECO:0007669"/>
    <property type="project" value="InterPro"/>
</dbReference>
<dbReference type="Pfam" id="PF18014">
    <property type="entry name" value="Acetyltransf_18"/>
    <property type="match status" value="1"/>
</dbReference>
<gene>
    <name evidence="2" type="ORF">F7D14_14930</name>
</gene>
<dbReference type="PANTHER" id="PTHR47237">
    <property type="entry name" value="SLL0310 PROTEIN"/>
    <property type="match status" value="1"/>
</dbReference>
<proteinExistence type="predicted"/>
<evidence type="ECO:0000313" key="3">
    <source>
        <dbReference type="Proteomes" id="UP000422569"/>
    </source>
</evidence>
<dbReference type="RefSeq" id="WP_016919067.1">
    <property type="nucleotide sequence ID" value="NZ_CP044331.1"/>
</dbReference>
<feature type="domain" description="N-acetyltransferase" evidence="1">
    <location>
        <begin position="1"/>
        <end position="153"/>
    </location>
</feature>